<sequence length="118" mass="14397">MFYNPLPVVNNHLKHPVYIYLYILIVLVMVFACSVNNFTLLTNNWFFDSIFRYFHINLTFLNFIFIYQDEFYILLWVYFLSVSRSFLYVPIPIMFNILVYQSSSRMVKNEYTYVTFSL</sequence>
<dbReference type="AlphaFoldDB" id="A0A8D8LYM0"/>
<evidence type="ECO:0000313" key="2">
    <source>
        <dbReference type="EMBL" id="CAG6618750.1"/>
    </source>
</evidence>
<feature type="transmembrane region" description="Helical" evidence="1">
    <location>
        <begin position="20"/>
        <end position="38"/>
    </location>
</feature>
<accession>A0A8D8LYM0</accession>
<feature type="transmembrane region" description="Helical" evidence="1">
    <location>
        <begin position="50"/>
        <end position="67"/>
    </location>
</feature>
<dbReference type="EMBL" id="HBUF01043658">
    <property type="protein sequence ID" value="CAG6618750.1"/>
    <property type="molecule type" value="Transcribed_RNA"/>
</dbReference>
<reference evidence="2" key="1">
    <citation type="submission" date="2021-05" db="EMBL/GenBank/DDBJ databases">
        <authorList>
            <person name="Alioto T."/>
            <person name="Alioto T."/>
            <person name="Gomez Garrido J."/>
        </authorList>
    </citation>
    <scope>NUCLEOTIDE SEQUENCE</scope>
</reference>
<proteinExistence type="predicted"/>
<keyword evidence="1" id="KW-1133">Transmembrane helix</keyword>
<keyword evidence="1" id="KW-0812">Transmembrane</keyword>
<organism evidence="2">
    <name type="scientific">Cacopsylla melanoneura</name>
    <dbReference type="NCBI Taxonomy" id="428564"/>
    <lineage>
        <taxon>Eukaryota</taxon>
        <taxon>Metazoa</taxon>
        <taxon>Ecdysozoa</taxon>
        <taxon>Arthropoda</taxon>
        <taxon>Hexapoda</taxon>
        <taxon>Insecta</taxon>
        <taxon>Pterygota</taxon>
        <taxon>Neoptera</taxon>
        <taxon>Paraneoptera</taxon>
        <taxon>Hemiptera</taxon>
        <taxon>Sternorrhyncha</taxon>
        <taxon>Psylloidea</taxon>
        <taxon>Psyllidae</taxon>
        <taxon>Psyllinae</taxon>
        <taxon>Cacopsylla</taxon>
    </lineage>
</organism>
<name>A0A8D8LYM0_9HEMI</name>
<protein>
    <submittedName>
        <fullName evidence="2">Uncharacterized protein</fullName>
    </submittedName>
</protein>
<evidence type="ECO:0000256" key="1">
    <source>
        <dbReference type="SAM" id="Phobius"/>
    </source>
</evidence>
<keyword evidence="1" id="KW-0472">Membrane</keyword>
<feature type="transmembrane region" description="Helical" evidence="1">
    <location>
        <begin position="73"/>
        <end position="99"/>
    </location>
</feature>